<accession>A0A2H0XDV6</accession>
<dbReference type="InterPro" id="IPR003593">
    <property type="entry name" value="AAA+_ATPase"/>
</dbReference>
<comment type="caution">
    <text evidence="15">The sequence shown here is derived from an EMBL/GenBank/DDBJ whole genome shotgun (WGS) entry which is preliminary data.</text>
</comment>
<evidence type="ECO:0000259" key="14">
    <source>
        <dbReference type="PROSITE" id="PS50162"/>
    </source>
</evidence>
<comment type="function">
    <text evidence="13">DNA-dependent ATPase involved in processing of recombination intermediates, plays a role in repairing DNA breaks. Stimulates the branch migration of RecA-mediated strand transfer reactions, allowing the 3' invading strand to extend heteroduplex DNA faster. Binds ssDNA in the presence of ADP but not other nucleotides, has ATPase activity that is stimulated by ssDNA and various branched DNA structures, but inhibited by SSB. Does not have RecA's homology-searching function.</text>
</comment>
<keyword evidence="3 11" id="KW-0227">DNA damage</keyword>
<evidence type="ECO:0000256" key="10">
    <source>
        <dbReference type="ARBA" id="ARBA00023204"/>
    </source>
</evidence>
<keyword evidence="4 13" id="KW-0863">Zinc-finger</keyword>
<evidence type="ECO:0000256" key="1">
    <source>
        <dbReference type="ARBA" id="ARBA00022723"/>
    </source>
</evidence>
<dbReference type="Gene3D" id="3.30.230.10">
    <property type="match status" value="1"/>
</dbReference>
<dbReference type="InterPro" id="IPR014721">
    <property type="entry name" value="Ribsml_uS5_D2-typ_fold_subgr"/>
</dbReference>
<feature type="domain" description="RecA family profile 1" evidence="14">
    <location>
        <begin position="97"/>
        <end position="246"/>
    </location>
</feature>
<name>A0A2H0XDV6_UNCKA</name>
<evidence type="ECO:0000256" key="12">
    <source>
        <dbReference type="NCBIfam" id="TIGR00416"/>
    </source>
</evidence>
<dbReference type="GO" id="GO:0005524">
    <property type="term" value="F:ATP binding"/>
    <property type="evidence" value="ECO:0007669"/>
    <property type="project" value="UniProtKB-UniRule"/>
</dbReference>
<dbReference type="GO" id="GO:0003684">
    <property type="term" value="F:damaged DNA binding"/>
    <property type="evidence" value="ECO:0007669"/>
    <property type="project" value="InterPro"/>
</dbReference>
<keyword evidence="5" id="KW-0378">Hydrolase</keyword>
<sequence length="474" mass="51126">MSDTDSGRASLGKKLCFAKDRMTLLLLLYNVFMAKEKSVYVCQACGGESSRWEGRCSVCGEWNSLVEETRQNSKFQNPNSKNKKVIPVNLNQVKSFTNSRISSGIGEVDRVLGGGFVPGQVVLLAGEPGIGKSTLLLQIASKMASVLYIAGEESPEQIKVRAERLGINQNAISILQETSVDEVILNLKPLATEQILNLIIVDSIQTLTTEDLTGTAGSIGQVRECAFRLSEYAKANHVPMILVGHVTKEGAIAGPKVLEHLVDTVLYMEGDGNHLFRILRTTKNRFGPVSEVGVFSMGDGGLCEVANPSDLFLSERLKNVPGSAVTIVMEGSRPMALEVQALTSKTSFGFPKRTTSGFSLNRLNLLCAVLSKRAGINLWDQDVFVNVAGGVTISEPSADLAVCLAIASCIKNIALDPKTAVFGEVGLSGEIRKVSRIPDRIKEARKMGFGRMVNGEGFRSLSEAVTKTLVKNDQ</sequence>
<feature type="binding site" evidence="11">
    <location>
        <begin position="126"/>
        <end position="133"/>
    </location>
    <ligand>
        <name>ATP</name>
        <dbReference type="ChEBI" id="CHEBI:30616"/>
    </ligand>
</feature>
<keyword evidence="1 11" id="KW-0479">Metal-binding</keyword>
<dbReference type="Pfam" id="PF06745">
    <property type="entry name" value="ATPase"/>
    <property type="match status" value="1"/>
</dbReference>
<evidence type="ECO:0000256" key="3">
    <source>
        <dbReference type="ARBA" id="ARBA00022763"/>
    </source>
</evidence>
<dbReference type="InterPro" id="IPR004504">
    <property type="entry name" value="DNA_repair_RadA"/>
</dbReference>
<dbReference type="GO" id="GO:0005829">
    <property type="term" value="C:cytosol"/>
    <property type="evidence" value="ECO:0007669"/>
    <property type="project" value="TreeGrafter"/>
</dbReference>
<evidence type="ECO:0000256" key="7">
    <source>
        <dbReference type="ARBA" id="ARBA00022840"/>
    </source>
</evidence>
<dbReference type="EMBL" id="PEYT01000012">
    <property type="protein sequence ID" value="PIS23130.1"/>
    <property type="molecule type" value="Genomic_DNA"/>
</dbReference>
<keyword evidence="6 13" id="KW-0862">Zinc</keyword>
<evidence type="ECO:0000256" key="5">
    <source>
        <dbReference type="ARBA" id="ARBA00022801"/>
    </source>
</evidence>
<dbReference type="NCBIfam" id="TIGR00416">
    <property type="entry name" value="sms"/>
    <property type="match status" value="1"/>
</dbReference>
<dbReference type="InterPro" id="IPR027417">
    <property type="entry name" value="P-loop_NTPase"/>
</dbReference>
<reference evidence="16" key="1">
    <citation type="submission" date="2017-09" db="EMBL/GenBank/DDBJ databases">
        <title>Depth-based differentiation of microbial function through sediment-hosted aquifers and enrichment of novel symbionts in the deep terrestrial subsurface.</title>
        <authorList>
            <person name="Probst A.J."/>
            <person name="Ladd B."/>
            <person name="Jarett J.K."/>
            <person name="Geller-Mcgrath D.E."/>
            <person name="Sieber C.M.K."/>
            <person name="Emerson J.B."/>
            <person name="Anantharaman K."/>
            <person name="Thomas B.C."/>
            <person name="Malmstrom R."/>
            <person name="Stieglmeier M."/>
            <person name="Klingl A."/>
            <person name="Woyke T."/>
            <person name="Ryan C.M."/>
            <person name="Banfield J.F."/>
        </authorList>
    </citation>
    <scope>NUCLEOTIDE SEQUENCE [LARGE SCALE GENOMIC DNA]</scope>
</reference>
<dbReference type="PANTHER" id="PTHR32472:SF10">
    <property type="entry name" value="DNA REPAIR PROTEIN RADA-LIKE PROTEIN"/>
    <property type="match status" value="1"/>
</dbReference>
<dbReference type="PRINTS" id="PR01874">
    <property type="entry name" value="DNAREPAIRADA"/>
</dbReference>
<dbReference type="InterPro" id="IPR020568">
    <property type="entry name" value="Ribosomal_Su5_D2-typ_SF"/>
</dbReference>
<evidence type="ECO:0000256" key="8">
    <source>
        <dbReference type="ARBA" id="ARBA00023016"/>
    </source>
</evidence>
<dbReference type="FunFam" id="3.40.50.300:FF:000050">
    <property type="entry name" value="DNA repair protein RadA"/>
    <property type="match status" value="1"/>
</dbReference>
<dbReference type="InterPro" id="IPR014774">
    <property type="entry name" value="KaiC-like_dom"/>
</dbReference>
<dbReference type="SMART" id="SM00382">
    <property type="entry name" value="AAA"/>
    <property type="match status" value="1"/>
</dbReference>
<keyword evidence="2 11" id="KW-0547">Nucleotide-binding</keyword>
<comment type="domain">
    <text evidence="11">The middle region has homology to RecA with ATPase motifs including the RadA KNRFG motif, while the C-terminus is homologous to Lon protease.</text>
</comment>
<keyword evidence="9 11" id="KW-0238">DNA-binding</keyword>
<dbReference type="GO" id="GO:0000725">
    <property type="term" value="P:recombinational repair"/>
    <property type="evidence" value="ECO:0007669"/>
    <property type="project" value="UniProtKB-UniRule"/>
</dbReference>
<dbReference type="GO" id="GO:0008270">
    <property type="term" value="F:zinc ion binding"/>
    <property type="evidence" value="ECO:0007669"/>
    <property type="project" value="UniProtKB-KW"/>
</dbReference>
<keyword evidence="10 11" id="KW-0234">DNA repair</keyword>
<protein>
    <recommendedName>
        <fullName evidence="11 12">DNA repair protein RadA</fullName>
    </recommendedName>
</protein>
<comment type="similarity">
    <text evidence="11 13">Belongs to the RecA family. RadA subfamily.</text>
</comment>
<dbReference type="PANTHER" id="PTHR32472">
    <property type="entry name" value="DNA REPAIR PROTEIN RADA"/>
    <property type="match status" value="1"/>
</dbReference>
<comment type="function">
    <text evidence="11">Plays a role in repairing double-strand DNA breaks, probably involving stabilizing or processing branched DNA or blocked replication forks.</text>
</comment>
<evidence type="ECO:0000256" key="6">
    <source>
        <dbReference type="ARBA" id="ARBA00022833"/>
    </source>
</evidence>
<dbReference type="GO" id="GO:0016787">
    <property type="term" value="F:hydrolase activity"/>
    <property type="evidence" value="ECO:0007669"/>
    <property type="project" value="UniProtKB-KW"/>
</dbReference>
<dbReference type="CDD" id="cd01121">
    <property type="entry name" value="RadA_SMS_N"/>
    <property type="match status" value="1"/>
</dbReference>
<evidence type="ECO:0000256" key="13">
    <source>
        <dbReference type="RuleBase" id="RU003555"/>
    </source>
</evidence>
<evidence type="ECO:0000256" key="2">
    <source>
        <dbReference type="ARBA" id="ARBA00022741"/>
    </source>
</evidence>
<evidence type="ECO:0000256" key="11">
    <source>
        <dbReference type="HAMAP-Rule" id="MF_01498"/>
    </source>
</evidence>
<dbReference type="Pfam" id="PF13541">
    <property type="entry name" value="ChlI"/>
    <property type="match status" value="1"/>
</dbReference>
<evidence type="ECO:0000256" key="9">
    <source>
        <dbReference type="ARBA" id="ARBA00023125"/>
    </source>
</evidence>
<dbReference type="SUPFAM" id="SSF54211">
    <property type="entry name" value="Ribosomal protein S5 domain 2-like"/>
    <property type="match status" value="1"/>
</dbReference>
<keyword evidence="7 11" id="KW-0067">ATP-binding</keyword>
<dbReference type="Gene3D" id="3.40.50.300">
    <property type="entry name" value="P-loop containing nucleotide triphosphate hydrolases"/>
    <property type="match status" value="1"/>
</dbReference>
<dbReference type="SUPFAM" id="SSF52540">
    <property type="entry name" value="P-loop containing nucleoside triphosphate hydrolases"/>
    <property type="match status" value="1"/>
</dbReference>
<dbReference type="InterPro" id="IPR041166">
    <property type="entry name" value="Rubredoxin_2"/>
</dbReference>
<evidence type="ECO:0000313" key="15">
    <source>
        <dbReference type="EMBL" id="PIS23130.1"/>
    </source>
</evidence>
<dbReference type="AlphaFoldDB" id="A0A2H0XDV6"/>
<organism evidence="15 16">
    <name type="scientific">candidate division WWE3 bacterium CG08_land_8_20_14_0_20_40_13</name>
    <dbReference type="NCBI Taxonomy" id="1975084"/>
    <lineage>
        <taxon>Bacteria</taxon>
        <taxon>Katanobacteria</taxon>
    </lineage>
</organism>
<proteinExistence type="inferred from homology"/>
<dbReference type="InterPro" id="IPR020588">
    <property type="entry name" value="RecA_ATP-bd"/>
</dbReference>
<dbReference type="PROSITE" id="PS50162">
    <property type="entry name" value="RECA_2"/>
    <property type="match status" value="1"/>
</dbReference>
<dbReference type="Pfam" id="PF18073">
    <property type="entry name" value="Zn_ribbon_LapB"/>
    <property type="match status" value="1"/>
</dbReference>
<keyword evidence="8 11" id="KW-0346">Stress response</keyword>
<dbReference type="Proteomes" id="UP000230340">
    <property type="component" value="Unassembled WGS sequence"/>
</dbReference>
<feature type="region of interest" description="Lon-protease-like" evidence="11">
    <location>
        <begin position="382"/>
        <end position="474"/>
    </location>
</feature>
<gene>
    <name evidence="11" type="primary">radA</name>
    <name evidence="15" type="ORF">COT49_01735</name>
</gene>
<dbReference type="HAMAP" id="MF_01498">
    <property type="entry name" value="RadA_bact"/>
    <property type="match status" value="1"/>
</dbReference>
<evidence type="ECO:0000313" key="16">
    <source>
        <dbReference type="Proteomes" id="UP000230340"/>
    </source>
</evidence>
<evidence type="ECO:0000256" key="4">
    <source>
        <dbReference type="ARBA" id="ARBA00022771"/>
    </source>
</evidence>
<feature type="short sequence motif" description="RadA KNRFG motif" evidence="11">
    <location>
        <begin position="283"/>
        <end position="287"/>
    </location>
</feature>
<dbReference type="GO" id="GO:0140664">
    <property type="term" value="F:ATP-dependent DNA damage sensor activity"/>
    <property type="evidence" value="ECO:0007669"/>
    <property type="project" value="InterPro"/>
</dbReference>